<evidence type="ECO:0000313" key="2">
    <source>
        <dbReference type="Proteomes" id="UP000799536"/>
    </source>
</evidence>
<dbReference type="Pfam" id="PF01161">
    <property type="entry name" value="PBP"/>
    <property type="match status" value="1"/>
</dbReference>
<dbReference type="GO" id="GO:0030162">
    <property type="term" value="P:regulation of proteolysis"/>
    <property type="evidence" value="ECO:0007669"/>
    <property type="project" value="TreeGrafter"/>
</dbReference>
<protein>
    <submittedName>
        <fullName evidence="1">PEBP-like protein</fullName>
    </submittedName>
</protein>
<accession>A0A9P4JDX0</accession>
<dbReference type="PANTHER" id="PTHR11362:SF78">
    <property type="entry name" value="PROTEASE INHIBITOR"/>
    <property type="match status" value="1"/>
</dbReference>
<reference evidence="1" key="1">
    <citation type="journal article" date="2020" name="Stud. Mycol.">
        <title>101 Dothideomycetes genomes: a test case for predicting lifestyles and emergence of pathogens.</title>
        <authorList>
            <person name="Haridas S."/>
            <person name="Albert R."/>
            <person name="Binder M."/>
            <person name="Bloem J."/>
            <person name="Labutti K."/>
            <person name="Salamov A."/>
            <person name="Andreopoulos B."/>
            <person name="Baker S."/>
            <person name="Barry K."/>
            <person name="Bills G."/>
            <person name="Bluhm B."/>
            <person name="Cannon C."/>
            <person name="Castanera R."/>
            <person name="Culley D."/>
            <person name="Daum C."/>
            <person name="Ezra D."/>
            <person name="Gonzalez J."/>
            <person name="Henrissat B."/>
            <person name="Kuo A."/>
            <person name="Liang C."/>
            <person name="Lipzen A."/>
            <person name="Lutzoni F."/>
            <person name="Magnuson J."/>
            <person name="Mondo S."/>
            <person name="Nolan M."/>
            <person name="Ohm R."/>
            <person name="Pangilinan J."/>
            <person name="Park H.-J."/>
            <person name="Ramirez L."/>
            <person name="Alfaro M."/>
            <person name="Sun H."/>
            <person name="Tritt A."/>
            <person name="Yoshinaga Y."/>
            <person name="Zwiers L.-H."/>
            <person name="Turgeon B."/>
            <person name="Goodwin S."/>
            <person name="Spatafora J."/>
            <person name="Crous P."/>
            <person name="Grigoriev I."/>
        </authorList>
    </citation>
    <scope>NUCLEOTIDE SEQUENCE</scope>
    <source>
        <strain evidence="1">ATCC 74209</strain>
    </source>
</reference>
<dbReference type="PANTHER" id="PTHR11362">
    <property type="entry name" value="PHOSPHATIDYLETHANOLAMINE-BINDING PROTEIN"/>
    <property type="match status" value="1"/>
</dbReference>
<dbReference type="EMBL" id="ML994234">
    <property type="protein sequence ID" value="KAF2197440.1"/>
    <property type="molecule type" value="Genomic_DNA"/>
</dbReference>
<dbReference type="OrthoDB" id="2506647at2759"/>
<comment type="caution">
    <text evidence="1">The sequence shown here is derived from an EMBL/GenBank/DDBJ whole genome shotgun (WGS) entry which is preliminary data.</text>
</comment>
<name>A0A9P4JDX0_9PLEO</name>
<organism evidence="1 2">
    <name type="scientific">Delitschia confertaspora ATCC 74209</name>
    <dbReference type="NCBI Taxonomy" id="1513339"/>
    <lineage>
        <taxon>Eukaryota</taxon>
        <taxon>Fungi</taxon>
        <taxon>Dikarya</taxon>
        <taxon>Ascomycota</taxon>
        <taxon>Pezizomycotina</taxon>
        <taxon>Dothideomycetes</taxon>
        <taxon>Pleosporomycetidae</taxon>
        <taxon>Pleosporales</taxon>
        <taxon>Delitschiaceae</taxon>
        <taxon>Delitschia</taxon>
    </lineage>
</organism>
<dbReference type="Proteomes" id="UP000799536">
    <property type="component" value="Unassembled WGS sequence"/>
</dbReference>
<dbReference type="GO" id="GO:0030414">
    <property type="term" value="F:peptidase inhibitor activity"/>
    <property type="evidence" value="ECO:0007669"/>
    <property type="project" value="TreeGrafter"/>
</dbReference>
<dbReference type="CDD" id="cd00866">
    <property type="entry name" value="PEBP_euk"/>
    <property type="match status" value="1"/>
</dbReference>
<evidence type="ECO:0000313" key="1">
    <source>
        <dbReference type="EMBL" id="KAF2197440.1"/>
    </source>
</evidence>
<dbReference type="InterPro" id="IPR035810">
    <property type="entry name" value="PEBP_euk"/>
</dbReference>
<dbReference type="Gene3D" id="3.90.280.10">
    <property type="entry name" value="PEBP-like"/>
    <property type="match status" value="1"/>
</dbReference>
<dbReference type="GO" id="GO:0046578">
    <property type="term" value="P:regulation of Ras protein signal transduction"/>
    <property type="evidence" value="ECO:0007669"/>
    <property type="project" value="TreeGrafter"/>
</dbReference>
<dbReference type="InterPro" id="IPR008914">
    <property type="entry name" value="PEBP"/>
</dbReference>
<sequence length="188" mass="20236">MPRALPKSLSEILKTPPATPNLRISFPATGLTAVGQTVSKTDSKPTPTLHLKVPASPSKSYLSLSLDPDAPFPSFNLLSPILHSVSANLTADGDLDSDGFAQLAATNQAPLVPWLAPGPPAISAPHRYVFLVYEQPEQVTEESIRKEMGWVVGKDVGLGKRVRWNLEEFERKFGLGSVVGFGWFVCGS</sequence>
<dbReference type="SUPFAM" id="SSF49777">
    <property type="entry name" value="PEBP-like"/>
    <property type="match status" value="1"/>
</dbReference>
<dbReference type="AlphaFoldDB" id="A0A9P4JDX0"/>
<proteinExistence type="predicted"/>
<gene>
    <name evidence="1" type="ORF">GQ43DRAFT_435139</name>
</gene>
<keyword evidence="2" id="KW-1185">Reference proteome</keyword>
<dbReference type="InterPro" id="IPR036610">
    <property type="entry name" value="PEBP-like_sf"/>
</dbReference>
<dbReference type="GO" id="GO:0005543">
    <property type="term" value="F:phospholipid binding"/>
    <property type="evidence" value="ECO:0007669"/>
    <property type="project" value="TreeGrafter"/>
</dbReference>